<dbReference type="PANTHER" id="PTHR21262">
    <property type="entry name" value="GUANOSINE-3',5'-BIS DIPHOSPHATE 3'-PYROPHOSPHOHYDROLASE"/>
    <property type="match status" value="1"/>
</dbReference>
<dbReference type="Gene3D" id="3.10.20.30">
    <property type="match status" value="1"/>
</dbReference>
<keyword evidence="4" id="KW-0418">Kinase</keyword>
<dbReference type="Pfam" id="PF02824">
    <property type="entry name" value="TGS"/>
    <property type="match status" value="1"/>
</dbReference>
<protein>
    <submittedName>
        <fullName evidence="4">GTP pyrophosphokinase</fullName>
        <ecNumber evidence="4">2.7.6.5</ecNumber>
    </submittedName>
</protein>
<dbReference type="GO" id="GO:0016301">
    <property type="term" value="F:kinase activity"/>
    <property type="evidence" value="ECO:0007669"/>
    <property type="project" value="UniProtKB-KW"/>
</dbReference>
<sequence length="744" mass="82473">MVQVRALLETESLDQASFANWLTGLATPLDTLDQNRLIDAFVLLREQDSEQSQGTMDWAGDADVLSVGLETVQILAELRLGPDALIAGFLYRSVRQQVISIDTLKHRFGDKVASLLDGVLRMAAVSDLTDLSDVPVLGQSAAPNINIRRMLVAIVDDVRVALIKLAERTVAMRGLKGAEEHRQQRIAWEVFNVYAPLAHRLGVGHLKWELEDLSFRYTNKDAYHRIASLLDGRRQDRDSFIARVNAQLTQTLTQSELAFEITGRAKHIYSIWRKMQRKGIGFSQVHDIRALRILVDDVAACYQTLGVVHGMWRNIPNEFDDYIASPKENGYRSLHTAVIGPEGKILEVQIRTEEMHEEAELGVCAHWRYKASDAHGAGPDTYEEKLSWLRQVLEWHESVGDDEVVAEQFTFDSAQDRVYVFTPKGDVVSLVHGATPLDFAYHVHTEVGHRCRGARVNGTLVPLTYVLGTGERVEILTASTVQPRRDWLSSSSGFLRTARARNRVQQWFKSQNRDDNVAAGRELVERECARLALTSLDYKAMSGALDLDAVDDMFAAVGSGDLTSKQVLRVAKSVTHSDSVLHPEWAIHPQQAASEGAARVDGVGNLLTQFAGCCLPVPGDGIEGYITRSGGVTVHRADCARLLALHDEYPERIIAVNWGAAAVELFPVDIELTAYDRQGLLADVTLVLAQASANVTSINTQSHPDNNTAHMRLRAEVSTIDALMELLAKLHQLDNVISAKRVVE</sequence>
<dbReference type="GO" id="GO:0008728">
    <property type="term" value="F:GTP diphosphokinase activity"/>
    <property type="evidence" value="ECO:0007669"/>
    <property type="project" value="UniProtKB-EC"/>
</dbReference>
<dbReference type="NCBIfam" id="TIGR00691">
    <property type="entry name" value="spoT_relA"/>
    <property type="match status" value="1"/>
</dbReference>
<dbReference type="SUPFAM" id="SSF81271">
    <property type="entry name" value="TGS-like"/>
    <property type="match status" value="1"/>
</dbReference>
<feature type="domain" description="ACT" evidence="2">
    <location>
        <begin position="669"/>
        <end position="744"/>
    </location>
</feature>
<dbReference type="InterPro" id="IPR045600">
    <property type="entry name" value="RelA/SpoT_AH_RIS"/>
</dbReference>
<dbReference type="GO" id="GO:0005886">
    <property type="term" value="C:plasma membrane"/>
    <property type="evidence" value="ECO:0007669"/>
    <property type="project" value="TreeGrafter"/>
</dbReference>
<dbReference type="InterPro" id="IPR004095">
    <property type="entry name" value="TGS"/>
</dbReference>
<dbReference type="FunFam" id="3.10.20.30:FF:000002">
    <property type="entry name" value="GTP pyrophosphokinase (RelA/SpoT)"/>
    <property type="match status" value="1"/>
</dbReference>
<dbReference type="SUPFAM" id="SSF81301">
    <property type="entry name" value="Nucleotidyltransferase"/>
    <property type="match status" value="1"/>
</dbReference>
<dbReference type="GO" id="GO:0042594">
    <property type="term" value="P:response to starvation"/>
    <property type="evidence" value="ECO:0007669"/>
    <property type="project" value="TreeGrafter"/>
</dbReference>
<dbReference type="InterPro" id="IPR004811">
    <property type="entry name" value="RelA/Spo_fam"/>
</dbReference>
<reference evidence="4" key="2">
    <citation type="submission" date="2003-12" db="EMBL/GenBank/DDBJ databases">
        <title>Monterey Bay Coastal Ocean Microbial Observatory environmental clone sequencing.</title>
        <authorList>
            <person name="DeLong E.F."/>
        </authorList>
    </citation>
    <scope>NUCLEOTIDE SEQUENCE</scope>
</reference>
<dbReference type="Pfam" id="PF13291">
    <property type="entry name" value="ACT_4"/>
    <property type="match status" value="1"/>
</dbReference>
<proteinExistence type="inferred from homology"/>
<dbReference type="InterPro" id="IPR045865">
    <property type="entry name" value="ACT-like_dom_sf"/>
</dbReference>
<evidence type="ECO:0000259" key="3">
    <source>
        <dbReference type="PROSITE" id="PS51880"/>
    </source>
</evidence>
<dbReference type="InterPro" id="IPR007685">
    <property type="entry name" value="RelA_SpoT"/>
</dbReference>
<keyword evidence="4" id="KW-0808">Transferase</keyword>
<comment type="similarity">
    <text evidence="1">Belongs to the relA/spoT family.</text>
</comment>
<dbReference type="InterPro" id="IPR043519">
    <property type="entry name" value="NT_sf"/>
</dbReference>
<dbReference type="GO" id="GO:0015969">
    <property type="term" value="P:guanosine tetraphosphate metabolic process"/>
    <property type="evidence" value="ECO:0007669"/>
    <property type="project" value="InterPro"/>
</dbReference>
<reference evidence="4" key="1">
    <citation type="submission" date="2003-11" db="EMBL/GenBank/DDBJ databases">
        <authorList>
            <person name="Heidelberg J.F."/>
            <person name="Eisen J.A."/>
            <person name="Nelson W.C."/>
            <person name="DeLong E.F."/>
        </authorList>
    </citation>
    <scope>NUCLEOTIDE SEQUENCE</scope>
</reference>
<dbReference type="CDD" id="cd01668">
    <property type="entry name" value="TGS_RSH"/>
    <property type="match status" value="1"/>
</dbReference>
<evidence type="ECO:0000313" key="4">
    <source>
        <dbReference type="EMBL" id="AAR37981.1"/>
    </source>
</evidence>
<dbReference type="AlphaFoldDB" id="Q6SG81"/>
<dbReference type="Gene3D" id="3.30.70.260">
    <property type="match status" value="1"/>
</dbReference>
<dbReference type="CDD" id="cd05399">
    <property type="entry name" value="NT_Rel-Spo_like"/>
    <property type="match status" value="1"/>
</dbReference>
<dbReference type="SUPFAM" id="SSF55021">
    <property type="entry name" value="ACT-like"/>
    <property type="match status" value="1"/>
</dbReference>
<dbReference type="FunFam" id="3.30.460.10:FF:000001">
    <property type="entry name" value="GTP pyrophosphokinase RelA"/>
    <property type="match status" value="1"/>
</dbReference>
<gene>
    <name evidence="4" type="primary">relA</name>
    <name evidence="4" type="ORF">MBMO_EBAC000-47H08.60</name>
</gene>
<dbReference type="InterPro" id="IPR033655">
    <property type="entry name" value="TGS_RelA/SpoT"/>
</dbReference>
<dbReference type="GO" id="GO:0008893">
    <property type="term" value="F:guanosine-3',5'-bis(diphosphate) 3'-diphosphatase activity"/>
    <property type="evidence" value="ECO:0007669"/>
    <property type="project" value="TreeGrafter"/>
</dbReference>
<dbReference type="SMART" id="SM00954">
    <property type="entry name" value="RelA_SpoT"/>
    <property type="match status" value="1"/>
</dbReference>
<dbReference type="InterPro" id="IPR012676">
    <property type="entry name" value="TGS-like"/>
</dbReference>
<evidence type="ECO:0000259" key="2">
    <source>
        <dbReference type="PROSITE" id="PS51671"/>
    </source>
</evidence>
<name>Q6SG81_9BACT</name>
<dbReference type="CDD" id="cd04876">
    <property type="entry name" value="ACT_RelA-SpoT"/>
    <property type="match status" value="1"/>
</dbReference>
<dbReference type="InterPro" id="IPR012675">
    <property type="entry name" value="Beta-grasp_dom_sf"/>
</dbReference>
<dbReference type="Pfam" id="PF19296">
    <property type="entry name" value="RelA_AH_RIS"/>
    <property type="match status" value="1"/>
</dbReference>
<evidence type="ECO:0000256" key="1">
    <source>
        <dbReference type="RuleBase" id="RU003847"/>
    </source>
</evidence>
<accession>Q6SG81</accession>
<dbReference type="EC" id="2.7.6.5" evidence="4"/>
<feature type="domain" description="TGS" evidence="3">
    <location>
        <begin position="416"/>
        <end position="477"/>
    </location>
</feature>
<dbReference type="InterPro" id="IPR002912">
    <property type="entry name" value="ACT_dom"/>
</dbReference>
<dbReference type="Gene3D" id="3.30.460.10">
    <property type="entry name" value="Beta Polymerase, domain 2"/>
    <property type="match status" value="1"/>
</dbReference>
<dbReference type="Pfam" id="PF04607">
    <property type="entry name" value="RelA_SpoT"/>
    <property type="match status" value="1"/>
</dbReference>
<dbReference type="SUPFAM" id="SSF109604">
    <property type="entry name" value="HD-domain/PDEase-like"/>
    <property type="match status" value="1"/>
</dbReference>
<dbReference type="Gene3D" id="1.10.3210.10">
    <property type="entry name" value="Hypothetical protein af1432"/>
    <property type="match status" value="1"/>
</dbReference>
<organism evidence="4">
    <name type="scientific">uncultured marine bacterium 561</name>
    <dbReference type="NCBI Taxonomy" id="257396"/>
    <lineage>
        <taxon>Bacteria</taxon>
        <taxon>environmental samples</taxon>
    </lineage>
</organism>
<comment type="function">
    <text evidence="1">In eubacteria ppGpp (guanosine 3'-diphosphate 5'-diphosphate) is a mediator of the stringent response that coordinates a variety of cellular activities in response to changes in nutritional abundance.</text>
</comment>
<dbReference type="PROSITE" id="PS51880">
    <property type="entry name" value="TGS"/>
    <property type="match status" value="1"/>
</dbReference>
<dbReference type="PROSITE" id="PS51671">
    <property type="entry name" value="ACT"/>
    <property type="match status" value="1"/>
</dbReference>
<dbReference type="EMBL" id="AY458643">
    <property type="protein sequence ID" value="AAR37981.1"/>
    <property type="molecule type" value="Genomic_DNA"/>
</dbReference>
<dbReference type="Pfam" id="PF13328">
    <property type="entry name" value="HD_4"/>
    <property type="match status" value="1"/>
</dbReference>
<dbReference type="PANTHER" id="PTHR21262:SF31">
    <property type="entry name" value="GTP PYROPHOSPHOKINASE"/>
    <property type="match status" value="1"/>
</dbReference>